<dbReference type="RefSeq" id="WP_127886798.1">
    <property type="nucleotide sequence ID" value="NZ_CP028137.1"/>
</dbReference>
<feature type="transmembrane region" description="Helical" evidence="1">
    <location>
        <begin position="74"/>
        <end position="93"/>
    </location>
</feature>
<dbReference type="KEGG" id="rfs:C1I64_07540"/>
<sequence>MSRSSLDAYRRALRWYPAAWRAAHAESVIGTFLDRDDATGVSGPTPRDRAELARAGIRETLLAPARSGRRAGTAIGLLLLLATWSYGAGVLEVGGRDMTLAQGGFVDLMGRSYAFPVLLAAATVALAWLCTAITASRRGRPLLAAVIGLCGLGAAWTTFHLSWSSLVPPLELGSPLLTMGALSVTALAAPLLATVSAVRAGLLEKRASRIIGVAAAVHVAGAALLAALDRPFTVPEVLLVVACALLAPAYLAVTGVSFVFLSTGTTRERRASRQSARTAP</sequence>
<feature type="transmembrane region" description="Helical" evidence="1">
    <location>
        <begin position="239"/>
        <end position="261"/>
    </location>
</feature>
<dbReference type="EMBL" id="CP028137">
    <property type="protein sequence ID" value="AZZ51916.1"/>
    <property type="molecule type" value="Genomic_DNA"/>
</dbReference>
<reference evidence="2 3" key="1">
    <citation type="submission" date="2018-03" db="EMBL/GenBank/DDBJ databases">
        <title>Bacteriophage NCPPB3778 and a type I-E CRISPR drive the evolution of the US Biological Select Agent, Rathayibacter toxicus.</title>
        <authorList>
            <person name="Davis E.W.II."/>
            <person name="Tabima J.F."/>
            <person name="Weisberg A.J."/>
            <person name="Dantas Lopes L."/>
            <person name="Wiseman M.S."/>
            <person name="Wiseman M.S."/>
            <person name="Pupko T."/>
            <person name="Belcher M.S."/>
            <person name="Sechler A.J."/>
            <person name="Tancos M.A."/>
            <person name="Schroeder B.K."/>
            <person name="Murray T.D."/>
            <person name="Luster D.G."/>
            <person name="Schneider W.L."/>
            <person name="Rogers E."/>
            <person name="Andreote F.D."/>
            <person name="Grunwald N.J."/>
            <person name="Putnam M.L."/>
            <person name="Chang J.H."/>
        </authorList>
    </citation>
    <scope>NUCLEOTIDE SEQUENCE [LARGE SCALE GENOMIC DNA]</scope>
    <source>
        <strain evidence="2 3">DSM 15932</strain>
    </source>
</reference>
<proteinExistence type="predicted"/>
<dbReference type="AlphaFoldDB" id="A0A3Q9UZ34"/>
<evidence type="ECO:0000256" key="1">
    <source>
        <dbReference type="SAM" id="Phobius"/>
    </source>
</evidence>
<feature type="transmembrane region" description="Helical" evidence="1">
    <location>
        <begin position="142"/>
        <end position="163"/>
    </location>
</feature>
<protein>
    <submittedName>
        <fullName evidence="2">Uncharacterized protein</fullName>
    </submittedName>
</protein>
<feature type="transmembrane region" description="Helical" evidence="1">
    <location>
        <begin position="113"/>
        <end position="135"/>
    </location>
</feature>
<dbReference type="Proteomes" id="UP000285317">
    <property type="component" value="Chromosome"/>
</dbReference>
<organism evidence="2 3">
    <name type="scientific">Rathayibacter festucae DSM 15932</name>
    <dbReference type="NCBI Taxonomy" id="1328866"/>
    <lineage>
        <taxon>Bacteria</taxon>
        <taxon>Bacillati</taxon>
        <taxon>Actinomycetota</taxon>
        <taxon>Actinomycetes</taxon>
        <taxon>Micrococcales</taxon>
        <taxon>Microbacteriaceae</taxon>
        <taxon>Rathayibacter</taxon>
    </lineage>
</organism>
<keyword evidence="1" id="KW-1133">Transmembrane helix</keyword>
<keyword evidence="1" id="KW-0812">Transmembrane</keyword>
<gene>
    <name evidence="2" type="ORF">C1I64_07540</name>
</gene>
<evidence type="ECO:0000313" key="2">
    <source>
        <dbReference type="EMBL" id="AZZ51916.1"/>
    </source>
</evidence>
<accession>A0A3Q9UZ34</accession>
<keyword evidence="1" id="KW-0472">Membrane</keyword>
<name>A0A3Q9UZ34_9MICO</name>
<feature type="transmembrane region" description="Helical" evidence="1">
    <location>
        <begin position="210"/>
        <end position="227"/>
    </location>
</feature>
<evidence type="ECO:0000313" key="3">
    <source>
        <dbReference type="Proteomes" id="UP000285317"/>
    </source>
</evidence>
<feature type="transmembrane region" description="Helical" evidence="1">
    <location>
        <begin position="175"/>
        <end position="198"/>
    </location>
</feature>